<evidence type="ECO:0000259" key="3">
    <source>
        <dbReference type="PROSITE" id="PS50026"/>
    </source>
</evidence>
<dbReference type="SUPFAM" id="SSF57196">
    <property type="entry name" value="EGF/Laminin"/>
    <property type="match status" value="1"/>
</dbReference>
<dbReference type="PROSITE" id="PS00022">
    <property type="entry name" value="EGF_1"/>
    <property type="match status" value="1"/>
</dbReference>
<dbReference type="Pfam" id="PF00008">
    <property type="entry name" value="EGF"/>
    <property type="match status" value="1"/>
</dbReference>
<evidence type="ECO:0000256" key="2">
    <source>
        <dbReference type="SAM" id="MobiDB-lite"/>
    </source>
</evidence>
<reference evidence="4" key="1">
    <citation type="submission" date="2022-11" db="EMBL/GenBank/DDBJ databases">
        <title>Centuries of genome instability and evolution in soft-shell clam transmissible cancer (bioRxiv).</title>
        <authorList>
            <person name="Hart S.F.M."/>
            <person name="Yonemitsu M.A."/>
            <person name="Giersch R.M."/>
            <person name="Beal B.F."/>
            <person name="Arriagada G."/>
            <person name="Davis B.W."/>
            <person name="Ostrander E.A."/>
            <person name="Goff S.P."/>
            <person name="Metzger M.J."/>
        </authorList>
    </citation>
    <scope>NUCLEOTIDE SEQUENCE</scope>
    <source>
        <strain evidence="4">MELC-2E11</strain>
        <tissue evidence="4">Siphon/mantle</tissue>
    </source>
</reference>
<keyword evidence="5" id="KW-1185">Reference proteome</keyword>
<sequence>MRANNTVYVVDHDASGCPEQFCQRCSASVPDQETTDENIRGCLLKSSQNASYCKNGGRLECFRVREEPRCVCPPGWTGDTCATPRKTQVQCSCYFNELIGYRELIGQRFVPECASSDKPSRWKMCHMDSDKFNCICNKTDTKTYEDSTTASSELPTCSSVDNSHTRRHRI</sequence>
<dbReference type="Proteomes" id="UP001164746">
    <property type="component" value="Chromosome 13"/>
</dbReference>
<dbReference type="Gene3D" id="2.10.25.10">
    <property type="entry name" value="Laminin"/>
    <property type="match status" value="1"/>
</dbReference>
<comment type="caution">
    <text evidence="1">Lacks conserved residue(s) required for the propagation of feature annotation.</text>
</comment>
<gene>
    <name evidence="4" type="ORF">MAR_037806</name>
</gene>
<keyword evidence="1" id="KW-0245">EGF-like domain</keyword>
<name>A0ABY7FRD8_MYAAR</name>
<organism evidence="4 5">
    <name type="scientific">Mya arenaria</name>
    <name type="common">Soft-shell clam</name>
    <dbReference type="NCBI Taxonomy" id="6604"/>
    <lineage>
        <taxon>Eukaryota</taxon>
        <taxon>Metazoa</taxon>
        <taxon>Spiralia</taxon>
        <taxon>Lophotrochozoa</taxon>
        <taxon>Mollusca</taxon>
        <taxon>Bivalvia</taxon>
        <taxon>Autobranchia</taxon>
        <taxon>Heteroconchia</taxon>
        <taxon>Euheterodonta</taxon>
        <taxon>Imparidentia</taxon>
        <taxon>Neoheterodontei</taxon>
        <taxon>Myida</taxon>
        <taxon>Myoidea</taxon>
        <taxon>Myidae</taxon>
        <taxon>Mya</taxon>
    </lineage>
</organism>
<keyword evidence="1" id="KW-1015">Disulfide bond</keyword>
<evidence type="ECO:0000313" key="4">
    <source>
        <dbReference type="EMBL" id="WAR24137.1"/>
    </source>
</evidence>
<feature type="disulfide bond" evidence="1">
    <location>
        <begin position="53"/>
        <end position="70"/>
    </location>
</feature>
<dbReference type="PROSITE" id="PS01186">
    <property type="entry name" value="EGF_2"/>
    <property type="match status" value="1"/>
</dbReference>
<dbReference type="PROSITE" id="PS50026">
    <property type="entry name" value="EGF_3"/>
    <property type="match status" value="1"/>
</dbReference>
<evidence type="ECO:0000256" key="1">
    <source>
        <dbReference type="PROSITE-ProRule" id="PRU00076"/>
    </source>
</evidence>
<dbReference type="EMBL" id="CP111024">
    <property type="protein sequence ID" value="WAR24137.1"/>
    <property type="molecule type" value="Genomic_DNA"/>
</dbReference>
<feature type="disulfide bond" evidence="1">
    <location>
        <begin position="72"/>
        <end position="81"/>
    </location>
</feature>
<feature type="domain" description="EGF-like" evidence="3">
    <location>
        <begin position="38"/>
        <end position="82"/>
    </location>
</feature>
<dbReference type="InterPro" id="IPR000742">
    <property type="entry name" value="EGF"/>
</dbReference>
<proteinExistence type="predicted"/>
<protein>
    <recommendedName>
        <fullName evidence="3">EGF-like domain-containing protein</fullName>
    </recommendedName>
</protein>
<accession>A0ABY7FRD8</accession>
<evidence type="ECO:0000313" key="5">
    <source>
        <dbReference type="Proteomes" id="UP001164746"/>
    </source>
</evidence>
<feature type="region of interest" description="Disordered" evidence="2">
    <location>
        <begin position="148"/>
        <end position="170"/>
    </location>
</feature>
<feature type="compositionally biased region" description="Polar residues" evidence="2">
    <location>
        <begin position="148"/>
        <end position="162"/>
    </location>
</feature>